<dbReference type="Proteomes" id="UP000885722">
    <property type="component" value="Unassembled WGS sequence"/>
</dbReference>
<evidence type="ECO:0000256" key="6">
    <source>
        <dbReference type="PIRSR" id="PIRSR000193-1"/>
    </source>
</evidence>
<dbReference type="InterPro" id="IPR036291">
    <property type="entry name" value="NAD(P)-bd_dom_sf"/>
</dbReference>
<evidence type="ECO:0000256" key="4">
    <source>
        <dbReference type="HAMAP-Rule" id="MF_01925"/>
    </source>
</evidence>
<keyword evidence="2 4" id="KW-0521">NADP</keyword>
<organism evidence="9">
    <name type="scientific">Nitratifractor salsuginis</name>
    <dbReference type="NCBI Taxonomy" id="269261"/>
    <lineage>
        <taxon>Bacteria</taxon>
        <taxon>Pseudomonadati</taxon>
        <taxon>Campylobacterota</taxon>
        <taxon>Epsilonproteobacteria</taxon>
        <taxon>Campylobacterales</taxon>
        <taxon>Sulfurovaceae</taxon>
        <taxon>Nitratifractor</taxon>
    </lineage>
</organism>
<comment type="caution">
    <text evidence="9">The sequence shown here is derived from an EMBL/GenBank/DDBJ whole genome shotgun (WGS) entry which is preliminary data.</text>
</comment>
<feature type="binding site" evidence="6">
    <location>
        <begin position="6"/>
        <end position="11"/>
    </location>
    <ligand>
        <name>NADP(+)</name>
        <dbReference type="ChEBI" id="CHEBI:58349"/>
    </ligand>
</feature>
<dbReference type="InterPro" id="IPR028939">
    <property type="entry name" value="P5C_Rdtase_cat_N"/>
</dbReference>
<dbReference type="PANTHER" id="PTHR11645:SF0">
    <property type="entry name" value="PYRROLINE-5-CARBOXYLATE REDUCTASE 3"/>
    <property type="match status" value="1"/>
</dbReference>
<dbReference type="SUPFAM" id="SSF51735">
    <property type="entry name" value="NAD(P)-binding Rossmann-fold domains"/>
    <property type="match status" value="1"/>
</dbReference>
<comment type="catalytic activity">
    <reaction evidence="4">
        <text>L-proline + NAD(+) = (S)-1-pyrroline-5-carboxylate + NADH + 2 H(+)</text>
        <dbReference type="Rhea" id="RHEA:14105"/>
        <dbReference type="ChEBI" id="CHEBI:15378"/>
        <dbReference type="ChEBI" id="CHEBI:17388"/>
        <dbReference type="ChEBI" id="CHEBI:57540"/>
        <dbReference type="ChEBI" id="CHEBI:57945"/>
        <dbReference type="ChEBI" id="CHEBI:60039"/>
        <dbReference type="EC" id="1.5.1.2"/>
    </reaction>
</comment>
<dbReference type="UniPathway" id="UPA00098">
    <property type="reaction ID" value="UER00361"/>
</dbReference>
<evidence type="ECO:0000256" key="5">
    <source>
        <dbReference type="NCBIfam" id="TIGR00112"/>
    </source>
</evidence>
<keyword evidence="3 4" id="KW-0560">Oxidoreductase</keyword>
<evidence type="ECO:0000259" key="7">
    <source>
        <dbReference type="Pfam" id="PF03807"/>
    </source>
</evidence>
<dbReference type="Pfam" id="PF14748">
    <property type="entry name" value="P5CR_dimer"/>
    <property type="match status" value="1"/>
</dbReference>
<comment type="catalytic activity">
    <reaction evidence="4">
        <text>L-proline + NADP(+) = (S)-1-pyrroline-5-carboxylate + NADPH + 2 H(+)</text>
        <dbReference type="Rhea" id="RHEA:14109"/>
        <dbReference type="ChEBI" id="CHEBI:15378"/>
        <dbReference type="ChEBI" id="CHEBI:17388"/>
        <dbReference type="ChEBI" id="CHEBI:57783"/>
        <dbReference type="ChEBI" id="CHEBI:58349"/>
        <dbReference type="ChEBI" id="CHEBI:60039"/>
        <dbReference type="EC" id="1.5.1.2"/>
    </reaction>
</comment>
<gene>
    <name evidence="4 9" type="primary">proC</name>
    <name evidence="9" type="ORF">ENJ74_01930</name>
</gene>
<sequence length="248" mass="26148">MKILLIGAGNMGGAMLEGLADYDVTVVEARPSRREELARSYSGITLLDHIPSLEGYVVLLAVKPQSLGSLETEGKAEALISILAGTPLAKLKERIAAKAYIRAMPNIAALKRKSVTSVTGDESFKKEALEILSSIGKAIWLSSEKELDIATGIGGSAPAWMALVAEALADGAVNLGLPRAVSYEYVAALMDGMGALLAEEHPALLKDKVMSPGGTTAAGYAALEEGRVRDSFIKAMEACYRRSLELGK</sequence>
<keyword evidence="4" id="KW-0963">Cytoplasm</keyword>
<dbReference type="InterPro" id="IPR000304">
    <property type="entry name" value="Pyrroline-COOH_reductase"/>
</dbReference>
<name>A0A7V2SIQ5_9BACT</name>
<protein>
    <recommendedName>
        <fullName evidence="4 5">Pyrroline-5-carboxylate reductase</fullName>
        <shortName evidence="4">P5C reductase</shortName>
        <shortName evidence="4">P5CR</shortName>
        <ecNumber evidence="4 5">1.5.1.2</ecNumber>
    </recommendedName>
    <alternativeName>
        <fullName evidence="4">PCA reductase</fullName>
    </alternativeName>
</protein>
<dbReference type="GO" id="GO:0005737">
    <property type="term" value="C:cytoplasm"/>
    <property type="evidence" value="ECO:0007669"/>
    <property type="project" value="UniProtKB-SubCell"/>
</dbReference>
<dbReference type="AlphaFoldDB" id="A0A7V2SIQ5"/>
<feature type="domain" description="Pyrroline-5-carboxylate reductase dimerisation" evidence="8">
    <location>
        <begin position="144"/>
        <end position="246"/>
    </location>
</feature>
<reference evidence="9" key="1">
    <citation type="journal article" date="2020" name="mSystems">
        <title>Genome- and Community-Level Interaction Insights into Carbon Utilization and Element Cycling Functions of Hydrothermarchaeota in Hydrothermal Sediment.</title>
        <authorList>
            <person name="Zhou Z."/>
            <person name="Liu Y."/>
            <person name="Xu W."/>
            <person name="Pan J."/>
            <person name="Luo Z.H."/>
            <person name="Li M."/>
        </authorList>
    </citation>
    <scope>NUCLEOTIDE SEQUENCE [LARGE SCALE GENOMIC DNA]</scope>
    <source>
        <strain evidence="9">HyVt-513</strain>
    </source>
</reference>
<feature type="binding site" evidence="6">
    <location>
        <begin position="61"/>
        <end position="64"/>
    </location>
    <ligand>
        <name>NADP(+)</name>
        <dbReference type="ChEBI" id="CHEBI:58349"/>
    </ligand>
</feature>
<accession>A0A7V2SIQ5</accession>
<dbReference type="Gene3D" id="1.10.3730.10">
    <property type="entry name" value="ProC C-terminal domain-like"/>
    <property type="match status" value="1"/>
</dbReference>
<evidence type="ECO:0000259" key="8">
    <source>
        <dbReference type="Pfam" id="PF14748"/>
    </source>
</evidence>
<dbReference type="PANTHER" id="PTHR11645">
    <property type="entry name" value="PYRROLINE-5-CARBOXYLATE REDUCTASE"/>
    <property type="match status" value="1"/>
</dbReference>
<evidence type="ECO:0000256" key="1">
    <source>
        <dbReference type="ARBA" id="ARBA00005525"/>
    </source>
</evidence>
<dbReference type="Gene3D" id="3.40.50.720">
    <property type="entry name" value="NAD(P)-binding Rossmann-like Domain"/>
    <property type="match status" value="1"/>
</dbReference>
<dbReference type="FunFam" id="1.10.3730.10:FF:000001">
    <property type="entry name" value="Pyrroline-5-carboxylate reductase"/>
    <property type="match status" value="1"/>
</dbReference>
<dbReference type="NCBIfam" id="TIGR00112">
    <property type="entry name" value="proC"/>
    <property type="match status" value="1"/>
</dbReference>
<feature type="domain" description="Pyrroline-5-carboxylate reductase catalytic N-terminal" evidence="7">
    <location>
        <begin position="2"/>
        <end position="85"/>
    </location>
</feature>
<dbReference type="Pfam" id="PF03807">
    <property type="entry name" value="F420_oxidored"/>
    <property type="match status" value="1"/>
</dbReference>
<dbReference type="InterPro" id="IPR008927">
    <property type="entry name" value="6-PGluconate_DH-like_C_sf"/>
</dbReference>
<dbReference type="HAMAP" id="MF_01925">
    <property type="entry name" value="P5C_reductase"/>
    <property type="match status" value="1"/>
</dbReference>
<dbReference type="GO" id="GO:0055129">
    <property type="term" value="P:L-proline biosynthetic process"/>
    <property type="evidence" value="ECO:0007669"/>
    <property type="project" value="UniProtKB-UniRule"/>
</dbReference>
<comment type="function">
    <text evidence="4">Catalyzes the reduction of 1-pyrroline-5-carboxylate (PCA) to L-proline.</text>
</comment>
<proteinExistence type="inferred from homology"/>
<dbReference type="GO" id="GO:0004735">
    <property type="term" value="F:pyrroline-5-carboxylate reductase activity"/>
    <property type="evidence" value="ECO:0007669"/>
    <property type="project" value="UniProtKB-UniRule"/>
</dbReference>
<evidence type="ECO:0000313" key="9">
    <source>
        <dbReference type="EMBL" id="HFC03608.1"/>
    </source>
</evidence>
<comment type="pathway">
    <text evidence="4">Amino-acid biosynthesis; L-proline biosynthesis; L-proline from L-glutamate 5-semialdehyde: step 1/1.</text>
</comment>
<dbReference type="EMBL" id="DRNO01000129">
    <property type="protein sequence ID" value="HFC03608.1"/>
    <property type="molecule type" value="Genomic_DNA"/>
</dbReference>
<keyword evidence="4" id="KW-0028">Amino-acid biosynthesis</keyword>
<evidence type="ECO:0000256" key="3">
    <source>
        <dbReference type="ARBA" id="ARBA00023002"/>
    </source>
</evidence>
<dbReference type="PIRSF" id="PIRSF000193">
    <property type="entry name" value="Pyrrol-5-carb_rd"/>
    <property type="match status" value="1"/>
</dbReference>
<dbReference type="InterPro" id="IPR029036">
    <property type="entry name" value="P5CR_dimer"/>
</dbReference>
<keyword evidence="4" id="KW-0641">Proline biosynthesis</keyword>
<dbReference type="SUPFAM" id="SSF48179">
    <property type="entry name" value="6-phosphogluconate dehydrogenase C-terminal domain-like"/>
    <property type="match status" value="1"/>
</dbReference>
<evidence type="ECO:0000256" key="2">
    <source>
        <dbReference type="ARBA" id="ARBA00022857"/>
    </source>
</evidence>
<comment type="similarity">
    <text evidence="1 4">Belongs to the pyrroline-5-carboxylate reductase family.</text>
</comment>
<comment type="subcellular location">
    <subcellularLocation>
        <location evidence="4">Cytoplasm</location>
    </subcellularLocation>
</comment>
<dbReference type="EC" id="1.5.1.2" evidence="4 5"/>